<proteinExistence type="predicted"/>
<evidence type="ECO:0000313" key="3">
    <source>
        <dbReference type="Proteomes" id="UP001500979"/>
    </source>
</evidence>
<evidence type="ECO:0000313" key="2">
    <source>
        <dbReference type="EMBL" id="GAA2798492.1"/>
    </source>
</evidence>
<dbReference type="RefSeq" id="WP_344681368.1">
    <property type="nucleotide sequence ID" value="NZ_BAAAUX010000015.1"/>
</dbReference>
<protein>
    <submittedName>
        <fullName evidence="2">Uncharacterized protein</fullName>
    </submittedName>
</protein>
<sequence>MDESTAELQRLGSSGFTGAPIPDEDGLAPVALVYMRWWSSGVIDVVTVLDENKASAYRASNLDPRHPENLAGAVVRRRVTGTVIEVVAAVMELSSPPEGGLPISVRPADQLAVTSKAGELWTP</sequence>
<feature type="region of interest" description="Disordered" evidence="1">
    <location>
        <begin position="1"/>
        <end position="23"/>
    </location>
</feature>
<evidence type="ECO:0000256" key="1">
    <source>
        <dbReference type="SAM" id="MobiDB-lite"/>
    </source>
</evidence>
<accession>A0ABN3VEY5</accession>
<organism evidence="2 3">
    <name type="scientific">Saccharopolyspora taberi</name>
    <dbReference type="NCBI Taxonomy" id="60895"/>
    <lineage>
        <taxon>Bacteria</taxon>
        <taxon>Bacillati</taxon>
        <taxon>Actinomycetota</taxon>
        <taxon>Actinomycetes</taxon>
        <taxon>Pseudonocardiales</taxon>
        <taxon>Pseudonocardiaceae</taxon>
        <taxon>Saccharopolyspora</taxon>
    </lineage>
</organism>
<dbReference type="Proteomes" id="UP001500979">
    <property type="component" value="Unassembled WGS sequence"/>
</dbReference>
<comment type="caution">
    <text evidence="2">The sequence shown here is derived from an EMBL/GenBank/DDBJ whole genome shotgun (WGS) entry which is preliminary data.</text>
</comment>
<reference evidence="2 3" key="1">
    <citation type="journal article" date="2019" name="Int. J. Syst. Evol. Microbiol.">
        <title>The Global Catalogue of Microorganisms (GCM) 10K type strain sequencing project: providing services to taxonomists for standard genome sequencing and annotation.</title>
        <authorList>
            <consortium name="The Broad Institute Genomics Platform"/>
            <consortium name="The Broad Institute Genome Sequencing Center for Infectious Disease"/>
            <person name="Wu L."/>
            <person name="Ma J."/>
        </authorList>
    </citation>
    <scope>NUCLEOTIDE SEQUENCE [LARGE SCALE GENOMIC DNA]</scope>
    <source>
        <strain evidence="2 3">JCM 9383</strain>
    </source>
</reference>
<gene>
    <name evidence="2" type="ORF">GCM10010470_37070</name>
</gene>
<keyword evidence="3" id="KW-1185">Reference proteome</keyword>
<dbReference type="EMBL" id="BAAAUX010000015">
    <property type="protein sequence ID" value="GAA2798492.1"/>
    <property type="molecule type" value="Genomic_DNA"/>
</dbReference>
<name>A0ABN3VEY5_9PSEU</name>